<dbReference type="SUPFAM" id="SSF89550">
    <property type="entry name" value="PHP domain-like"/>
    <property type="match status" value="1"/>
</dbReference>
<dbReference type="SUPFAM" id="SSF52540">
    <property type="entry name" value="P-loop containing nucleoside triphosphate hydrolases"/>
    <property type="match status" value="1"/>
</dbReference>
<dbReference type="InterPro" id="IPR054787">
    <property type="entry name" value="TrlF_ATPase"/>
</dbReference>
<dbReference type="AlphaFoldDB" id="A0A0H3AG13"/>
<proteinExistence type="predicted"/>
<dbReference type="Proteomes" id="UP000000249">
    <property type="component" value="Chromosome 2"/>
</dbReference>
<keyword evidence="1" id="KW-0175">Coiled coil</keyword>
<dbReference type="PATRIC" id="fig|345073.21.peg.3325"/>
<accession>A0A0H3AG13</accession>
<reference evidence="2 3" key="1">
    <citation type="submission" date="2007-03" db="EMBL/GenBank/DDBJ databases">
        <authorList>
            <person name="Heidelberg J."/>
        </authorList>
    </citation>
    <scope>NUCLEOTIDE SEQUENCE [LARGE SCALE GENOMIC DNA]</scope>
    <source>
        <strain evidence="3">ATCC 39541 / Classical Ogawa 395 / O395</strain>
    </source>
</reference>
<evidence type="ECO:0000256" key="1">
    <source>
        <dbReference type="SAM" id="Coils"/>
    </source>
</evidence>
<evidence type="ECO:0000313" key="2">
    <source>
        <dbReference type="EMBL" id="ABQ19350.1"/>
    </source>
</evidence>
<dbReference type="InterPro" id="IPR027417">
    <property type="entry name" value="P-loop_NTPase"/>
</dbReference>
<protein>
    <submittedName>
        <fullName evidence="2">ATPase involved in DNA repair</fullName>
    </submittedName>
</protein>
<organism evidence="2 3">
    <name type="scientific">Vibrio cholerae serotype O1 (strain ATCC 39541 / Classical Ogawa 395 / O395)</name>
    <dbReference type="NCBI Taxonomy" id="345073"/>
    <lineage>
        <taxon>Bacteria</taxon>
        <taxon>Pseudomonadati</taxon>
        <taxon>Pseudomonadota</taxon>
        <taxon>Gammaproteobacteria</taxon>
        <taxon>Vibrionales</taxon>
        <taxon>Vibrionaceae</taxon>
        <taxon>Vibrio</taxon>
    </lineage>
</organism>
<dbReference type="KEGG" id="vco:VC0395_0667"/>
<dbReference type="OrthoDB" id="9791620at2"/>
<dbReference type="Gene3D" id="3.40.50.300">
    <property type="entry name" value="P-loop containing nucleotide triphosphate hydrolases"/>
    <property type="match status" value="2"/>
</dbReference>
<dbReference type="RefSeq" id="WP_000580387.1">
    <property type="nucleotide sequence ID" value="NC_009456.1"/>
</dbReference>
<gene>
    <name evidence="2" type="ordered locus">VC0395_0667</name>
</gene>
<dbReference type="Gene3D" id="3.20.20.140">
    <property type="entry name" value="Metal-dependent hydrolases"/>
    <property type="match status" value="1"/>
</dbReference>
<dbReference type="InterPro" id="IPR016195">
    <property type="entry name" value="Pol/histidinol_Pase-like"/>
</dbReference>
<dbReference type="NCBIfam" id="NF045780">
    <property type="entry name" value="TrlF_fam_ATP"/>
    <property type="match status" value="1"/>
</dbReference>
<dbReference type="EMBL" id="CP000626">
    <property type="protein sequence ID" value="ABQ19350.1"/>
    <property type="molecule type" value="Genomic_DNA"/>
</dbReference>
<dbReference type="KEGG" id="vcr:VC395_A0584"/>
<name>A0A0H3AG13_VIBC3</name>
<sequence length="888" mass="101435">MIGSIWTKWDLHIHSPYTHQANEFGSTTIDEFVNKVISSNLSLIAITNYFFFKEDELDEIRDKFKEKGAEVTVLGNLEFRIDQQNKEGEWINVHCIFSENITTRKINTILSTLPISNTTAERKSIYCSQLSLSDAQTKISEVMVNFDGLIQHLNRNLKFGVDFLIAACPNGYGGFRPDVTEGRSLAAALEIEKRCQIILGRPQDRPFFLDQNRYQSAIQKPVFFASDSHKLEEIGKKYSWVKAKPTFEGLRQAIIEPDLRVQQTDDFVEKTYIKPWFKSVELGGKVFEGEEITFLSQKIPLNPNLITIIGGRGTGKSLFLDAMHSRFNHRAEHSNARKVSGESLCVELDQGDGTVLKFDSSANTYSYLHVSQGDVQHFSQKPDDLSDEIKRMLGIHGIQFDSVASSEIVNNLSKYQTFVQYWEDTDSQGQRINTQGYQQSVIDSNTQLIATLTNPQNKLLIESYQKNSKSINEKNRFIEEARNMVALINRYATELNQKIALLNSNACSVNQSPLVDESIFKDPINENIKNCKDEMVILEDNNKEIALQFQKQGISQDISSLLGKVTEYQKSIDQASAKLVEINQKTSEYHEYVQKRGELALSYKNYLNSQKESIDNAFQRLKVKQPSWNDEQNDLVQNILVDININGRVVFNVEQFYAGIEECLNKGKFRNTSEKSTFERLQETFCVKSIDDLFKLVAGEKIINCDGTPTSIEEFFWKPEYFNKGGRFELLSYLYIPSNIRKYLYVNADFQYKGKEVNKLSVGQRGTFYVCLKLATDPFGSPFVFDQPEDDLDNEFIMAQLVPLFRKIKKYRQVIIVTHNANLVVNTDAEQVIVADNQGENIRYRAGSVEDGNVKDNSGIRADICNILEGGSYAFEKRERKYGIQEFA</sequence>
<dbReference type="eggNOG" id="COG1196">
    <property type="taxonomic scope" value="Bacteria"/>
</dbReference>
<evidence type="ECO:0000313" key="3">
    <source>
        <dbReference type="Proteomes" id="UP000000249"/>
    </source>
</evidence>
<feature type="coiled-coil region" evidence="1">
    <location>
        <begin position="528"/>
        <end position="585"/>
    </location>
</feature>